<dbReference type="AlphaFoldDB" id="T1HNM2"/>
<proteinExistence type="predicted"/>
<organism evidence="1 2">
    <name type="scientific">Rhodnius prolixus</name>
    <name type="common">Triatomid bug</name>
    <dbReference type="NCBI Taxonomy" id="13249"/>
    <lineage>
        <taxon>Eukaryota</taxon>
        <taxon>Metazoa</taxon>
        <taxon>Ecdysozoa</taxon>
        <taxon>Arthropoda</taxon>
        <taxon>Hexapoda</taxon>
        <taxon>Insecta</taxon>
        <taxon>Pterygota</taxon>
        <taxon>Neoptera</taxon>
        <taxon>Paraneoptera</taxon>
        <taxon>Hemiptera</taxon>
        <taxon>Heteroptera</taxon>
        <taxon>Panheteroptera</taxon>
        <taxon>Cimicomorpha</taxon>
        <taxon>Reduviidae</taxon>
        <taxon>Triatominae</taxon>
        <taxon>Rhodnius</taxon>
    </lineage>
</organism>
<dbReference type="EnsemblMetazoa" id="RPRC005646-RA">
    <property type="protein sequence ID" value="RPRC005646-PA"/>
    <property type="gene ID" value="RPRC005646"/>
</dbReference>
<reference evidence="1" key="1">
    <citation type="submission" date="2015-05" db="UniProtKB">
        <authorList>
            <consortium name="EnsemblMetazoa"/>
        </authorList>
    </citation>
    <scope>IDENTIFICATION</scope>
</reference>
<evidence type="ECO:0000313" key="1">
    <source>
        <dbReference type="EnsemblMetazoa" id="RPRC005646-PA"/>
    </source>
</evidence>
<dbReference type="InParanoid" id="T1HNM2"/>
<dbReference type="EMBL" id="ACPB03021429">
    <property type="status" value="NOT_ANNOTATED_CDS"/>
    <property type="molecule type" value="Genomic_DNA"/>
</dbReference>
<dbReference type="VEuPathDB" id="VectorBase:RPRC005646"/>
<protein>
    <submittedName>
        <fullName evidence="1">Uncharacterized protein</fullName>
    </submittedName>
</protein>
<evidence type="ECO:0000313" key="2">
    <source>
        <dbReference type="Proteomes" id="UP000015103"/>
    </source>
</evidence>
<dbReference type="Proteomes" id="UP000015103">
    <property type="component" value="Unassembled WGS sequence"/>
</dbReference>
<sequence length="350" mass="40477">MSSILMPGVDILIRSASMKVVKKERNNGKSWCVIEHVPILSDTDQENTKHTNSFSKIFEKNKEDKRKHGDCEEQPNNIRLTKSLFPSSETSHVKKLASFWEGKLLCMHAKSEKTLCDSTNFTDNGKEYNEEVKDNQNRSKFKEILSTVNKLQKLLAEVEKPQKGEELGLLNPLINHMPRQLDKNTIPSTANITSNPFQTFANPCWINDGLGNNMKNIQDVTKNITVIIMDVCREYGVNKNELINEIIDQLNLIDKKSKEIFDKEKNELPRNVHIENKVQTHSKKIYNYLPFTLAIIVKLVNNNFKLISTLFQCMIDYYPSYNKKEVIKKPKSIDPQDLLGLFRTRCDRRM</sequence>
<name>T1HNM2_RHOPR</name>
<dbReference type="HOGENOM" id="CLU_793019_0_0_1"/>
<keyword evidence="2" id="KW-1185">Reference proteome</keyword>
<accession>T1HNM2</accession>